<organism evidence="2 3">
    <name type="scientific">Lentithecium fluviatile CBS 122367</name>
    <dbReference type="NCBI Taxonomy" id="1168545"/>
    <lineage>
        <taxon>Eukaryota</taxon>
        <taxon>Fungi</taxon>
        <taxon>Dikarya</taxon>
        <taxon>Ascomycota</taxon>
        <taxon>Pezizomycotina</taxon>
        <taxon>Dothideomycetes</taxon>
        <taxon>Pleosporomycetidae</taxon>
        <taxon>Pleosporales</taxon>
        <taxon>Massarineae</taxon>
        <taxon>Lentitheciaceae</taxon>
        <taxon>Lentithecium</taxon>
    </lineage>
</organism>
<dbReference type="GO" id="GO:0032259">
    <property type="term" value="P:methylation"/>
    <property type="evidence" value="ECO:0007669"/>
    <property type="project" value="UniProtKB-KW"/>
</dbReference>
<dbReference type="Proteomes" id="UP000799291">
    <property type="component" value="Unassembled WGS sequence"/>
</dbReference>
<keyword evidence="3" id="KW-1185">Reference proteome</keyword>
<dbReference type="PANTHER" id="PTHR43591">
    <property type="entry name" value="METHYLTRANSFERASE"/>
    <property type="match status" value="1"/>
</dbReference>
<dbReference type="InterPro" id="IPR013216">
    <property type="entry name" value="Methyltransf_11"/>
</dbReference>
<dbReference type="Pfam" id="PF08241">
    <property type="entry name" value="Methyltransf_11"/>
    <property type="match status" value="1"/>
</dbReference>
<protein>
    <submittedName>
        <fullName evidence="2">S-adenosyl-L-methionine-dependent methyltransferase</fullName>
    </submittedName>
</protein>
<dbReference type="OrthoDB" id="2013972at2759"/>
<proteinExistence type="predicted"/>
<dbReference type="InterPro" id="IPR029063">
    <property type="entry name" value="SAM-dependent_MTases_sf"/>
</dbReference>
<dbReference type="EMBL" id="MU005570">
    <property type="protein sequence ID" value="KAF2690575.1"/>
    <property type="molecule type" value="Genomic_DNA"/>
</dbReference>
<accession>A0A6G1JKA9</accession>
<evidence type="ECO:0000259" key="1">
    <source>
        <dbReference type="Pfam" id="PF08241"/>
    </source>
</evidence>
<dbReference type="SUPFAM" id="SSF53335">
    <property type="entry name" value="S-adenosyl-L-methionine-dependent methyltransferases"/>
    <property type="match status" value="1"/>
</dbReference>
<reference evidence="2" key="1">
    <citation type="journal article" date="2020" name="Stud. Mycol.">
        <title>101 Dothideomycetes genomes: a test case for predicting lifestyles and emergence of pathogens.</title>
        <authorList>
            <person name="Haridas S."/>
            <person name="Albert R."/>
            <person name="Binder M."/>
            <person name="Bloem J."/>
            <person name="Labutti K."/>
            <person name="Salamov A."/>
            <person name="Andreopoulos B."/>
            <person name="Baker S."/>
            <person name="Barry K."/>
            <person name="Bills G."/>
            <person name="Bluhm B."/>
            <person name="Cannon C."/>
            <person name="Castanera R."/>
            <person name="Culley D."/>
            <person name="Daum C."/>
            <person name="Ezra D."/>
            <person name="Gonzalez J."/>
            <person name="Henrissat B."/>
            <person name="Kuo A."/>
            <person name="Liang C."/>
            <person name="Lipzen A."/>
            <person name="Lutzoni F."/>
            <person name="Magnuson J."/>
            <person name="Mondo S."/>
            <person name="Nolan M."/>
            <person name="Ohm R."/>
            <person name="Pangilinan J."/>
            <person name="Park H.-J."/>
            <person name="Ramirez L."/>
            <person name="Alfaro M."/>
            <person name="Sun H."/>
            <person name="Tritt A."/>
            <person name="Yoshinaga Y."/>
            <person name="Zwiers L.-H."/>
            <person name="Turgeon B."/>
            <person name="Goodwin S."/>
            <person name="Spatafora J."/>
            <person name="Crous P."/>
            <person name="Grigoriev I."/>
        </authorList>
    </citation>
    <scope>NUCLEOTIDE SEQUENCE</scope>
    <source>
        <strain evidence="2">CBS 122367</strain>
    </source>
</reference>
<dbReference type="AlphaFoldDB" id="A0A6G1JKA9"/>
<evidence type="ECO:0000313" key="3">
    <source>
        <dbReference type="Proteomes" id="UP000799291"/>
    </source>
</evidence>
<feature type="domain" description="Methyltransferase type 11" evidence="1">
    <location>
        <begin position="52"/>
        <end position="162"/>
    </location>
</feature>
<dbReference type="GO" id="GO:0008757">
    <property type="term" value="F:S-adenosylmethionine-dependent methyltransferase activity"/>
    <property type="evidence" value="ECO:0007669"/>
    <property type="project" value="InterPro"/>
</dbReference>
<evidence type="ECO:0000313" key="2">
    <source>
        <dbReference type="EMBL" id="KAF2690575.1"/>
    </source>
</evidence>
<dbReference type="Gene3D" id="3.40.50.150">
    <property type="entry name" value="Vaccinia Virus protein VP39"/>
    <property type="match status" value="1"/>
</dbReference>
<dbReference type="PANTHER" id="PTHR43591:SF24">
    <property type="entry name" value="2-METHOXY-6-POLYPRENYL-1,4-BENZOQUINOL METHYLASE, MITOCHONDRIAL"/>
    <property type="match status" value="1"/>
</dbReference>
<gene>
    <name evidence="2" type="ORF">K458DRAFT_426065</name>
</gene>
<keyword evidence="2" id="KW-0489">Methyltransferase</keyword>
<name>A0A6G1JKA9_9PLEO</name>
<sequence length="285" mass="31347">MAPSIVSTKESWSESAAGLLQTAFQGPTTTLNKILLQKANAISPFSSATAILDNGCGVGQVLGRVIEEFGQDLNENTRLVAADLSEGMIRVVMQRKDEEISRGNKLWQKVETEVLNAENLASVPNETFSHITAGLLFFMVQNPQSALKEARRVLEPNGLLVLSSFRQVQWMDFIEKYLAIVKPGTSLGAIPSDWASTEAIKNQLDKAGFREELAEEVQVWYEFDDAESMTRFNMKNIPSVKMATSGMKESEVEEAIQLMVSELHTRFPSGRGKLGGTALVGFAKK</sequence>
<keyword evidence="2" id="KW-0808">Transferase</keyword>
<dbReference type="CDD" id="cd02440">
    <property type="entry name" value="AdoMet_MTases"/>
    <property type="match status" value="1"/>
</dbReference>